<organism evidence="5 6">
    <name type="scientific">Brassicogethes aeneus</name>
    <name type="common">Rape pollen beetle</name>
    <name type="synonym">Meligethes aeneus</name>
    <dbReference type="NCBI Taxonomy" id="1431903"/>
    <lineage>
        <taxon>Eukaryota</taxon>
        <taxon>Metazoa</taxon>
        <taxon>Ecdysozoa</taxon>
        <taxon>Arthropoda</taxon>
        <taxon>Hexapoda</taxon>
        <taxon>Insecta</taxon>
        <taxon>Pterygota</taxon>
        <taxon>Neoptera</taxon>
        <taxon>Endopterygota</taxon>
        <taxon>Coleoptera</taxon>
        <taxon>Polyphaga</taxon>
        <taxon>Cucujiformia</taxon>
        <taxon>Nitidulidae</taxon>
        <taxon>Meligethinae</taxon>
        <taxon>Brassicogethes</taxon>
    </lineage>
</organism>
<dbReference type="InterPro" id="IPR027417">
    <property type="entry name" value="P-loop_NTPase"/>
</dbReference>
<evidence type="ECO:0000259" key="4">
    <source>
        <dbReference type="Pfam" id="PF01712"/>
    </source>
</evidence>
<dbReference type="InterPro" id="IPR050566">
    <property type="entry name" value="Deoxyribonucleoside_kinase"/>
</dbReference>
<proteinExistence type="inferred from homology"/>
<dbReference type="InterPro" id="IPR031314">
    <property type="entry name" value="DNK_dom"/>
</dbReference>
<dbReference type="FunFam" id="3.40.50.300:FF:001571">
    <property type="entry name" value="Deoxynucleoside kinase"/>
    <property type="match status" value="1"/>
</dbReference>
<gene>
    <name evidence="5" type="ORF">MELIAE_LOCUS11285</name>
</gene>
<evidence type="ECO:0000256" key="3">
    <source>
        <dbReference type="PIRSR" id="PIRSR000705-3"/>
    </source>
</evidence>
<feature type="domain" description="Deoxynucleoside kinase" evidence="4">
    <location>
        <begin position="26"/>
        <end position="227"/>
    </location>
</feature>
<dbReference type="SUPFAM" id="SSF52540">
    <property type="entry name" value="P-loop containing nucleoside triphosphate hydrolases"/>
    <property type="match status" value="1"/>
</dbReference>
<dbReference type="PIRSF" id="PIRSF000705">
    <property type="entry name" value="DNK"/>
    <property type="match status" value="1"/>
</dbReference>
<evidence type="ECO:0000313" key="6">
    <source>
        <dbReference type="Proteomes" id="UP001154078"/>
    </source>
</evidence>
<feature type="active site" description="Proton acceptor" evidence="2">
    <location>
        <position position="105"/>
    </location>
</feature>
<dbReference type="GO" id="GO:0005524">
    <property type="term" value="F:ATP binding"/>
    <property type="evidence" value="ECO:0007669"/>
    <property type="project" value="UniProtKB-KW"/>
</dbReference>
<dbReference type="Proteomes" id="UP001154078">
    <property type="component" value="Chromosome 8"/>
</dbReference>
<dbReference type="PANTHER" id="PTHR10513">
    <property type="entry name" value="DEOXYNUCLEOSIDE KINASE"/>
    <property type="match status" value="1"/>
</dbReference>
<accession>A0A9P0BDK9</accession>
<keyword evidence="6" id="KW-1185">Reference proteome</keyword>
<dbReference type="GO" id="GO:0019136">
    <property type="term" value="F:deoxynucleoside kinase activity"/>
    <property type="evidence" value="ECO:0007669"/>
    <property type="project" value="InterPro"/>
</dbReference>
<evidence type="ECO:0000313" key="5">
    <source>
        <dbReference type="EMBL" id="CAH0562048.1"/>
    </source>
</evidence>
<evidence type="ECO:0000256" key="2">
    <source>
        <dbReference type="PIRSR" id="PIRSR000705-1"/>
    </source>
</evidence>
<feature type="binding site" evidence="3">
    <location>
        <begin position="164"/>
        <end position="168"/>
    </location>
    <ligand>
        <name>ATP</name>
        <dbReference type="ChEBI" id="CHEBI:30616"/>
    </ligand>
</feature>
<dbReference type="GO" id="GO:0005739">
    <property type="term" value="C:mitochondrion"/>
    <property type="evidence" value="ECO:0007669"/>
    <property type="project" value="TreeGrafter"/>
</dbReference>
<sequence length="237" mass="27930">MRNIAKRILKMANFLKEGRTRPYTVIVEGNIGSGKTTFLNYFNRNKDVCVLAEPVEMWRDCDGYNLLGAMYEDPKRWSFTFQSYVQLTMLQQHTKETDLPIKLMERSIYSARYCFVEQLKRDKVLSGPSESVINAWFNWVTSNKNLDVDLVVYLRTTPEVVYERMMKRNRAEEKSVPLEYLKSLHKIHEDWLYYKTLHHCPAPVIILNANLDRSNIANEYEKCESHIFNKEVVTARA</sequence>
<feature type="binding site" evidence="3">
    <location>
        <begin position="29"/>
        <end position="37"/>
    </location>
    <ligand>
        <name>ATP</name>
        <dbReference type="ChEBI" id="CHEBI:30616"/>
    </ligand>
</feature>
<dbReference type="InterPro" id="IPR002624">
    <property type="entry name" value="DCK/DGK"/>
</dbReference>
<dbReference type="Gene3D" id="3.40.50.300">
    <property type="entry name" value="P-loop containing nucleotide triphosphate hydrolases"/>
    <property type="match status" value="1"/>
</dbReference>
<dbReference type="Pfam" id="PF01712">
    <property type="entry name" value="dNK"/>
    <property type="match status" value="1"/>
</dbReference>
<keyword evidence="3" id="KW-0547">Nucleotide-binding</keyword>
<dbReference type="OrthoDB" id="567086at2759"/>
<evidence type="ECO:0000256" key="1">
    <source>
        <dbReference type="ARBA" id="ARBA00007420"/>
    </source>
</evidence>
<dbReference type="PANTHER" id="PTHR10513:SF24">
    <property type="entry name" value="THYMIDINE KINASE 2, MITOCHONDRIAL"/>
    <property type="match status" value="1"/>
</dbReference>
<name>A0A9P0BDK9_BRAAE</name>
<dbReference type="AlphaFoldDB" id="A0A9P0BDK9"/>
<comment type="similarity">
    <text evidence="1">Belongs to the DCK/DGK family.</text>
</comment>
<reference evidence="5" key="1">
    <citation type="submission" date="2021-12" db="EMBL/GenBank/DDBJ databases">
        <authorList>
            <person name="King R."/>
        </authorList>
    </citation>
    <scope>NUCLEOTIDE SEQUENCE</scope>
</reference>
<dbReference type="EMBL" id="OV121139">
    <property type="protein sequence ID" value="CAH0562048.1"/>
    <property type="molecule type" value="Genomic_DNA"/>
</dbReference>
<protein>
    <recommendedName>
        <fullName evidence="4">Deoxynucleoside kinase domain-containing protein</fullName>
    </recommendedName>
</protein>
<dbReference type="CDD" id="cd01673">
    <property type="entry name" value="dNK"/>
    <property type="match status" value="1"/>
</dbReference>
<keyword evidence="3" id="KW-0067">ATP-binding</keyword>